<name>F0YNQ2_AURAN</name>
<dbReference type="Gene3D" id="1.20.930.10">
    <property type="entry name" value="Conserved domain common to transcription factors TFIIS, elongin A, CRSP70"/>
    <property type="match status" value="1"/>
</dbReference>
<evidence type="ECO:0000313" key="2">
    <source>
        <dbReference type="EMBL" id="EGB03258.1"/>
    </source>
</evidence>
<dbReference type="KEGG" id="aaf:AURANDRAFT_68163"/>
<protein>
    <recommendedName>
        <fullName evidence="1">TFIIS N-terminal domain-containing protein</fullName>
    </recommendedName>
</protein>
<dbReference type="InParanoid" id="F0YNQ2"/>
<dbReference type="InterPro" id="IPR035441">
    <property type="entry name" value="TFIIS/LEDGF_dom_sf"/>
</dbReference>
<dbReference type="EMBL" id="GL833180">
    <property type="protein sequence ID" value="EGB03258.1"/>
    <property type="molecule type" value="Genomic_DNA"/>
</dbReference>
<gene>
    <name evidence="2" type="ORF">AURANDRAFT_68163</name>
</gene>
<evidence type="ECO:0000259" key="1">
    <source>
        <dbReference type="Pfam" id="PF08711"/>
    </source>
</evidence>
<reference evidence="2 3" key="1">
    <citation type="journal article" date="2011" name="Proc. Natl. Acad. Sci. U.S.A.">
        <title>Niche of harmful alga Aureococcus anophagefferens revealed through ecogenomics.</title>
        <authorList>
            <person name="Gobler C.J."/>
            <person name="Berry D.L."/>
            <person name="Dyhrman S.T."/>
            <person name="Wilhelm S.W."/>
            <person name="Salamov A."/>
            <person name="Lobanov A.V."/>
            <person name="Zhang Y."/>
            <person name="Collier J.L."/>
            <person name="Wurch L.L."/>
            <person name="Kustka A.B."/>
            <person name="Dill B.D."/>
            <person name="Shah M."/>
            <person name="VerBerkmoes N.C."/>
            <person name="Kuo A."/>
            <person name="Terry A."/>
            <person name="Pangilinan J."/>
            <person name="Lindquist E.A."/>
            <person name="Lucas S."/>
            <person name="Paulsen I.T."/>
            <person name="Hattenrath-Lehmann T.K."/>
            <person name="Talmage S.C."/>
            <person name="Walker E.A."/>
            <person name="Koch F."/>
            <person name="Burson A.M."/>
            <person name="Marcoval M.A."/>
            <person name="Tang Y.Z."/>
            <person name="Lecleir G.R."/>
            <person name="Coyne K.J."/>
            <person name="Berg G.M."/>
            <person name="Bertrand E.M."/>
            <person name="Saito M.A."/>
            <person name="Gladyshev V.N."/>
            <person name="Grigoriev I.V."/>
        </authorList>
    </citation>
    <scope>NUCLEOTIDE SEQUENCE [LARGE SCALE GENOMIC DNA]</scope>
    <source>
        <strain evidence="3">CCMP 1984</strain>
    </source>
</reference>
<dbReference type="Proteomes" id="UP000002729">
    <property type="component" value="Unassembled WGS sequence"/>
</dbReference>
<dbReference type="AlphaFoldDB" id="F0YNQ2"/>
<evidence type="ECO:0000313" key="3">
    <source>
        <dbReference type="Proteomes" id="UP000002729"/>
    </source>
</evidence>
<dbReference type="InterPro" id="IPR017923">
    <property type="entry name" value="TFIIS_N"/>
</dbReference>
<dbReference type="RefSeq" id="XP_009042054.1">
    <property type="nucleotide sequence ID" value="XM_009043806.1"/>
</dbReference>
<dbReference type="Pfam" id="PF08711">
    <property type="entry name" value="Med26"/>
    <property type="match status" value="1"/>
</dbReference>
<feature type="domain" description="TFIIS N-terminal" evidence="1">
    <location>
        <begin position="423"/>
        <end position="474"/>
    </location>
</feature>
<accession>F0YNQ2</accession>
<organism evidence="3">
    <name type="scientific">Aureococcus anophagefferens</name>
    <name type="common">Harmful bloom alga</name>
    <dbReference type="NCBI Taxonomy" id="44056"/>
    <lineage>
        <taxon>Eukaryota</taxon>
        <taxon>Sar</taxon>
        <taxon>Stramenopiles</taxon>
        <taxon>Ochrophyta</taxon>
        <taxon>Pelagophyceae</taxon>
        <taxon>Pelagomonadales</taxon>
        <taxon>Pelagomonadaceae</taxon>
        <taxon>Aureococcus</taxon>
    </lineage>
</organism>
<proteinExistence type="predicted"/>
<dbReference type="SUPFAM" id="SSF47676">
    <property type="entry name" value="Conserved domain common to transcription factors TFIIS, elongin A, CRSP70"/>
    <property type="match status" value="1"/>
</dbReference>
<sequence>MTETLTGDVPTQVAVEGETTTLYAQQRAHVGGNTHSRDFVDAMVSEVGAGRGGVNQLGSAGPPAVGPRRYVRLLNHRSAEVPVLHQNVALSALPLRYDAAYSHVVTDHLVTNDLVMDEWHATLPWWSRAGVRARAEKTRYAVPGHRQDTESESESDDDDVLDFYEQLWVRPRDVRRWEAWNFEVFTPHSKLKYGDVRPTIFLAKTPVFVEEIGEVVNSFFNTPIKTRMERCLIRIRALSLYRLKFPISDTFSRVDSAPSWNVIVVTQLRHGCRRHDELRVIRMEPLDAGEASRVAMPDAATIAKTTVETLTSDAEIVTAYGTGALTARVLIKAVAGKLGVTDAAQAKAFVKPTVKATLMDFIANYVPGPWDGPFVPWRRSTRPPPPYYARSTWASTGDRVKALEAHVLEDGARSDWDMVCDWLYELRYMNICIDDLMGSSLGRTVSGLEKVDEKVDDEPVAKRAKHLVRKWKKLAARAQASGGAAPVEVDVSLANYVRDFHDGGMATRKRQNAMLHIQMFARAKPSAYASNLEARVAHTDAIRATGVVDALLEFIHSVLESLSEDSDTNAVAIIACELRAVAVVELGMFGCITCRGLPDRRLLAIAGERARREAVLVVAQLLRERAPSSLQRRVPWVLRRVIVSFVFCPNALASR</sequence>
<keyword evidence="3" id="KW-1185">Reference proteome</keyword>
<dbReference type="GeneID" id="20226634"/>